<reference evidence="2" key="2">
    <citation type="journal article" date="2006" name="PLoS Pathog.">
        <title>New perspectives on host-parasite interplay by comparative transcriptomic and proteomic analyses of Schistosoma japonicum.</title>
        <authorList>
            <person name="Liu F."/>
            <person name="Lu J."/>
            <person name="Hu W."/>
            <person name="Wang S.Y."/>
            <person name="Cui S.J."/>
            <person name="Chi M."/>
            <person name="Yan Q."/>
            <person name="Wang X.R."/>
            <person name="Song H.D."/>
            <person name="Xu X.N."/>
            <person name="Wang J.J."/>
            <person name="Zhang X.L."/>
            <person name="Zhang X."/>
            <person name="Wang Z.Q."/>
            <person name="Xue C.L."/>
            <person name="Brindley P.J."/>
            <person name="McManus D.P."/>
            <person name="Yang P.Y."/>
            <person name="Feng Z."/>
            <person name="Chen Z."/>
            <person name="Han Z.G."/>
        </authorList>
    </citation>
    <scope>NUCLEOTIDE SEQUENCE</scope>
</reference>
<evidence type="ECO:0000313" key="2">
    <source>
        <dbReference type="EMBL" id="AAW26717.1"/>
    </source>
</evidence>
<feature type="signal peptide" evidence="1">
    <location>
        <begin position="1"/>
        <end position="18"/>
    </location>
</feature>
<keyword evidence="1" id="KW-0732">Signal</keyword>
<evidence type="ECO:0000256" key="1">
    <source>
        <dbReference type="SAM" id="SignalP"/>
    </source>
</evidence>
<reference evidence="2" key="1">
    <citation type="submission" date="2004-11" db="EMBL/GenBank/DDBJ databases">
        <title>The full-length cDNA sequences of Schistosoma japonicum genes.</title>
        <authorList>
            <person name="Han Z."/>
        </authorList>
    </citation>
    <scope>NUCLEOTIDE SEQUENCE</scope>
</reference>
<organism evidence="2">
    <name type="scientific">Schistosoma japonicum</name>
    <name type="common">Blood fluke</name>
    <dbReference type="NCBI Taxonomy" id="6182"/>
    <lineage>
        <taxon>Eukaryota</taxon>
        <taxon>Metazoa</taxon>
        <taxon>Spiralia</taxon>
        <taxon>Lophotrochozoa</taxon>
        <taxon>Platyhelminthes</taxon>
        <taxon>Trematoda</taxon>
        <taxon>Digenea</taxon>
        <taxon>Strigeidida</taxon>
        <taxon>Schistosomatoidea</taxon>
        <taxon>Schistosomatidae</taxon>
        <taxon>Schistosoma</taxon>
    </lineage>
</organism>
<dbReference type="EMBL" id="AY814985">
    <property type="protein sequence ID" value="AAW26717.1"/>
    <property type="molecule type" value="mRNA"/>
</dbReference>
<protein>
    <submittedName>
        <fullName evidence="2">SJCHGC04046 protein</fullName>
    </submittedName>
</protein>
<sequence length="118" mass="13536">MFLSVFFICNILLCTTSTFKLVKERSANEDNRDSHNLVLSKLQSDDDTNRYYDPDLEVFNISSPFINEQLRNQMDILKQELEETAKKLNHVPNSCNSNLYNGLLVSICIGLFSIITLV</sequence>
<dbReference type="AlphaFoldDB" id="Q5DBT9"/>
<dbReference type="SMR" id="Q5DBT9"/>
<name>Q5DBT9_SCHJA</name>
<feature type="chain" id="PRO_5004254152" evidence="1">
    <location>
        <begin position="19"/>
        <end position="118"/>
    </location>
</feature>
<proteinExistence type="evidence at transcript level"/>
<accession>Q5DBT9</accession>